<evidence type="ECO:0000313" key="3">
    <source>
        <dbReference type="Proteomes" id="UP000032809"/>
    </source>
</evidence>
<dbReference type="Proteomes" id="UP000032809">
    <property type="component" value="Chromosome I"/>
</dbReference>
<gene>
    <name evidence="2" type="ORF">DTL3_1109</name>
</gene>
<dbReference type="HOGENOM" id="CLU_096028_3_0_0"/>
<reference evidence="3" key="1">
    <citation type="submission" date="2014-11" db="EMBL/GenBank/DDBJ databases">
        <authorList>
            <person name="Wibberg D."/>
        </authorList>
    </citation>
    <scope>NUCLEOTIDE SEQUENCE [LARGE SCALE GENOMIC DNA]</scope>
    <source>
        <strain evidence="3">L3</strain>
    </source>
</reference>
<evidence type="ECO:0000313" key="2">
    <source>
        <dbReference type="EMBL" id="CEP78413.1"/>
    </source>
</evidence>
<feature type="transmembrane region" description="Helical" evidence="1">
    <location>
        <begin position="73"/>
        <end position="92"/>
    </location>
</feature>
<keyword evidence="1" id="KW-1133">Transmembrane helix</keyword>
<dbReference type="NCBIfam" id="NF037970">
    <property type="entry name" value="vanZ_1"/>
    <property type="match status" value="1"/>
</dbReference>
<keyword evidence="3" id="KW-1185">Reference proteome</keyword>
<dbReference type="KEGG" id="dtn:DTL3_1109"/>
<feature type="transmembrane region" description="Helical" evidence="1">
    <location>
        <begin position="49"/>
        <end position="66"/>
    </location>
</feature>
<dbReference type="AlphaFoldDB" id="A0A0C7NYS9"/>
<name>A0A0C7NYS9_DEFTU</name>
<dbReference type="STRING" id="1006576.DTL3_1109"/>
<dbReference type="RefSeq" id="WP_045087874.1">
    <property type="nucleotide sequence ID" value="NZ_LN824141.1"/>
</dbReference>
<keyword evidence="1" id="KW-0472">Membrane</keyword>
<keyword evidence="1" id="KW-0812">Transmembrane</keyword>
<dbReference type="EMBL" id="LN824141">
    <property type="protein sequence ID" value="CEP78413.1"/>
    <property type="molecule type" value="Genomic_DNA"/>
</dbReference>
<organism evidence="2 3">
    <name type="scientific">Defluviitoga tunisiensis</name>
    <dbReference type="NCBI Taxonomy" id="1006576"/>
    <lineage>
        <taxon>Bacteria</taxon>
        <taxon>Thermotogati</taxon>
        <taxon>Thermotogota</taxon>
        <taxon>Thermotogae</taxon>
        <taxon>Petrotogales</taxon>
        <taxon>Petrotogaceae</taxon>
        <taxon>Defluviitoga</taxon>
    </lineage>
</organism>
<evidence type="ECO:0000256" key="1">
    <source>
        <dbReference type="SAM" id="Phobius"/>
    </source>
</evidence>
<feature type="transmembrane region" description="Helical" evidence="1">
    <location>
        <begin position="104"/>
        <end position="122"/>
    </location>
</feature>
<protein>
    <submittedName>
        <fullName evidence="2">Putative membrane protein</fullName>
    </submittedName>
</protein>
<accession>A0A0C7NYS9</accession>
<feature type="transmembrane region" description="Helical" evidence="1">
    <location>
        <begin position="15"/>
        <end position="33"/>
    </location>
</feature>
<sequence length="130" mass="15727">MDRDITIKIKKIENIFWKIFFIVYIIFILYLSLSKPLLNYSTFKGEDKIVHFISYFLGADLFFTAFYKKSKKVYFVIFLIVFSLLPFLTEWFQSFTYYHTYSKFDMLASYSGAVVGFLFFFFKYKAFSEE</sequence>
<proteinExistence type="predicted"/>